<gene>
    <name evidence="2" type="ORF">Ae201684_004120</name>
</gene>
<feature type="compositionally biased region" description="Polar residues" evidence="1">
    <location>
        <begin position="126"/>
        <end position="150"/>
    </location>
</feature>
<keyword evidence="3" id="KW-1185">Reference proteome</keyword>
<evidence type="ECO:0000313" key="3">
    <source>
        <dbReference type="Proteomes" id="UP000481153"/>
    </source>
</evidence>
<comment type="caution">
    <text evidence="2">The sequence shown here is derived from an EMBL/GenBank/DDBJ whole genome shotgun (WGS) entry which is preliminary data.</text>
</comment>
<evidence type="ECO:0000313" key="2">
    <source>
        <dbReference type="EMBL" id="KAF0740383.1"/>
    </source>
</evidence>
<reference evidence="2 3" key="1">
    <citation type="submission" date="2019-07" db="EMBL/GenBank/DDBJ databases">
        <title>Genomics analysis of Aphanomyces spp. identifies a new class of oomycete effector associated with host adaptation.</title>
        <authorList>
            <person name="Gaulin E."/>
        </authorList>
    </citation>
    <scope>NUCLEOTIDE SEQUENCE [LARGE SCALE GENOMIC DNA]</scope>
    <source>
        <strain evidence="2 3">ATCC 201684</strain>
    </source>
</reference>
<evidence type="ECO:0000256" key="1">
    <source>
        <dbReference type="SAM" id="MobiDB-lite"/>
    </source>
</evidence>
<dbReference type="Proteomes" id="UP000481153">
    <property type="component" value="Unassembled WGS sequence"/>
</dbReference>
<dbReference type="EMBL" id="VJMJ01000052">
    <property type="protein sequence ID" value="KAF0740383.1"/>
    <property type="molecule type" value="Genomic_DNA"/>
</dbReference>
<dbReference type="AlphaFoldDB" id="A0A6G0XJ95"/>
<name>A0A6G0XJ95_9STRA</name>
<organism evidence="2 3">
    <name type="scientific">Aphanomyces euteiches</name>
    <dbReference type="NCBI Taxonomy" id="100861"/>
    <lineage>
        <taxon>Eukaryota</taxon>
        <taxon>Sar</taxon>
        <taxon>Stramenopiles</taxon>
        <taxon>Oomycota</taxon>
        <taxon>Saprolegniomycetes</taxon>
        <taxon>Saprolegniales</taxon>
        <taxon>Verrucalvaceae</taxon>
        <taxon>Aphanomyces</taxon>
    </lineage>
</organism>
<feature type="region of interest" description="Disordered" evidence="1">
    <location>
        <begin position="126"/>
        <end position="169"/>
    </location>
</feature>
<proteinExistence type="predicted"/>
<sequence>MARTAAGIVLYDESNLPTKDDYAPVDLEYLHDIIAYNMQHRLPRRKYSDQISLDILTMQSPALSSLSSPHSRLSTASFRIARPIYIHAAETSVDDFLEITSTTFSLHSPLSSSVVDFETSSIQSMLSSPRKPTSSLSHQRSSASTVNSSDVLFESPRLQDERPKKAKRRKLPKLFQSILRALS</sequence>
<protein>
    <submittedName>
        <fullName evidence="2">Uncharacterized protein</fullName>
    </submittedName>
</protein>
<accession>A0A6G0XJ95</accession>